<accession>A0A2X4RHI6</accession>
<dbReference type="InterPro" id="IPR010248">
    <property type="entry name" value="His_ut_repres"/>
</dbReference>
<reference evidence="7 14" key="2">
    <citation type="submission" date="2019-12" db="EMBL/GenBank/DDBJ databases">
        <title>complete genome sequences of Aeromonas caviae str. WP2-W18-ESBL-01 isolated from wastewater treatment plant effluent.</title>
        <authorList>
            <person name="Sekizuka T."/>
            <person name="Itokawa K."/>
            <person name="Yatsu K."/>
            <person name="Inamine Y."/>
            <person name="Kuroda M."/>
        </authorList>
    </citation>
    <scope>NUCLEOTIDE SEQUENCE [LARGE SCALE GENOMIC DNA]</scope>
    <source>
        <strain evidence="7 14">WP2-W18-ESBL-01</strain>
    </source>
</reference>
<dbReference type="GO" id="GO:0045892">
    <property type="term" value="P:negative regulation of DNA-templated transcription"/>
    <property type="evidence" value="ECO:0007669"/>
    <property type="project" value="UniProtKB-UniRule"/>
</dbReference>
<dbReference type="InterPro" id="IPR050679">
    <property type="entry name" value="Bact_HTH_transcr_reg"/>
</dbReference>
<evidence type="ECO:0000256" key="4">
    <source>
        <dbReference type="NCBIfam" id="TIGR02018"/>
    </source>
</evidence>
<dbReference type="InterPro" id="IPR036390">
    <property type="entry name" value="WH_DNA-bd_sf"/>
</dbReference>
<evidence type="ECO:0000313" key="15">
    <source>
        <dbReference type="Proteomes" id="UP000737420"/>
    </source>
</evidence>
<sequence>MAPALYLQIKQHILDGIRERHYQAGDRIPTEAALCEQFAVSRMTVNKALRELVAEGWLVRTAGSGSFVADRRTESPLLAIRNIADEIAERGSEYSARVIRLQRQAADEKVAVRLGLRVGAPTFHSLIVHQADGEPLQLEERFVDAERLPGYGEQDFTQQTPNSYLMEICPLSEMEHVVEAVLPSAGEAGLLQVRVDTPCLLLHRRTWSDGCLVSYARLLSPGSRYKLSSKTRLA</sequence>
<evidence type="ECO:0000313" key="10">
    <source>
        <dbReference type="EMBL" id="GJB93006.1"/>
    </source>
</evidence>
<reference evidence="8 15" key="3">
    <citation type="submission" date="2021-07" db="EMBL/GenBank/DDBJ databases">
        <title>Draft genome sequence of carbapenem-resistant Aeromonas spp. in Japan.</title>
        <authorList>
            <person name="Maehana S."/>
            <person name="Suzuki M."/>
            <person name="Kitasato H."/>
        </authorList>
    </citation>
    <scope>NUCLEOTIDE SEQUENCE [LARGE SCALE GENOMIC DNA]</scope>
    <source>
        <strain evidence="8">KAM348</strain>
        <strain evidence="9">KAM351</strain>
        <strain evidence="10 15">KAM382</strain>
    </source>
</reference>
<evidence type="ECO:0000256" key="3">
    <source>
        <dbReference type="ARBA" id="ARBA00023163"/>
    </source>
</evidence>
<evidence type="ECO:0000259" key="5">
    <source>
        <dbReference type="PROSITE" id="PS50949"/>
    </source>
</evidence>
<keyword evidence="2" id="KW-0238">DNA-binding</keyword>
<dbReference type="SUPFAM" id="SSF64288">
    <property type="entry name" value="Chorismate lyase-like"/>
    <property type="match status" value="1"/>
</dbReference>
<dbReference type="EMBL" id="CP025706">
    <property type="protein sequence ID" value="AXB04752.1"/>
    <property type="molecule type" value="Genomic_DNA"/>
</dbReference>
<dbReference type="Proteomes" id="UP001161704">
    <property type="component" value="Unassembled WGS sequence"/>
</dbReference>
<dbReference type="PRINTS" id="PR00035">
    <property type="entry name" value="HTHGNTR"/>
</dbReference>
<dbReference type="OrthoDB" id="9808698at2"/>
<dbReference type="Proteomes" id="UP001218423">
    <property type="component" value="Chromosome"/>
</dbReference>
<dbReference type="InterPro" id="IPR011663">
    <property type="entry name" value="UTRA"/>
</dbReference>
<dbReference type="AlphaFoldDB" id="A0A2X4RHI6"/>
<dbReference type="Proteomes" id="UP000515756">
    <property type="component" value="Chromosome"/>
</dbReference>
<dbReference type="PANTHER" id="PTHR44846">
    <property type="entry name" value="MANNOSYL-D-GLYCERATE TRANSPORT/METABOLISM SYSTEM REPRESSOR MNGR-RELATED"/>
    <property type="match status" value="1"/>
</dbReference>
<evidence type="ECO:0000313" key="6">
    <source>
        <dbReference type="EMBL" id="AXB04752.1"/>
    </source>
</evidence>
<dbReference type="Proteomes" id="UP000886934">
    <property type="component" value="Unassembled WGS sequence"/>
</dbReference>
<dbReference type="KEGG" id="acav:VI35_19540"/>
<reference evidence="13" key="5">
    <citation type="submission" date="2023-03" db="EMBL/GenBank/DDBJ databases">
        <title>Aeromonas caviae strain AC1520.</title>
        <authorList>
            <person name="Xie T."/>
            <person name="Zhang Q."/>
            <person name="Deng J."/>
            <person name="Li X."/>
        </authorList>
    </citation>
    <scope>NUCLEOTIDE SEQUENCE</scope>
    <source>
        <strain evidence="13">AC1520</strain>
    </source>
</reference>
<protein>
    <recommendedName>
        <fullName evidence="4">Histidine utilization repressor</fullName>
    </recommendedName>
</protein>
<dbReference type="Proteomes" id="UP000887009">
    <property type="component" value="Unassembled WGS sequence"/>
</dbReference>
<dbReference type="Gene3D" id="3.40.1410.10">
    <property type="entry name" value="Chorismate lyase-like"/>
    <property type="match status" value="1"/>
</dbReference>
<dbReference type="SUPFAM" id="SSF46785">
    <property type="entry name" value="Winged helix' DNA-binding domain"/>
    <property type="match status" value="1"/>
</dbReference>
<dbReference type="EMBL" id="BPOP01000034">
    <property type="protein sequence ID" value="GJB93006.1"/>
    <property type="molecule type" value="Genomic_DNA"/>
</dbReference>
<dbReference type="GO" id="GO:0003700">
    <property type="term" value="F:DNA-binding transcription factor activity"/>
    <property type="evidence" value="ECO:0007669"/>
    <property type="project" value="UniProtKB-UniRule"/>
</dbReference>
<dbReference type="PANTHER" id="PTHR44846:SF16">
    <property type="entry name" value="TRANSCRIPTIONAL REGULATOR PHNF-RELATED"/>
    <property type="match status" value="1"/>
</dbReference>
<dbReference type="InterPro" id="IPR000524">
    <property type="entry name" value="Tscrpt_reg_HTH_GntR"/>
</dbReference>
<name>A0A2X4RHI6_AERCA</name>
<organism evidence="11 16">
    <name type="scientific">Aeromonas caviae</name>
    <name type="common">Aeromonas punctata</name>
    <dbReference type="NCBI Taxonomy" id="648"/>
    <lineage>
        <taxon>Bacteria</taxon>
        <taxon>Pseudomonadati</taxon>
        <taxon>Pseudomonadota</taxon>
        <taxon>Gammaproteobacteria</taxon>
        <taxon>Aeromonadales</taxon>
        <taxon>Aeromonadaceae</taxon>
        <taxon>Aeromonas</taxon>
    </lineage>
</organism>
<evidence type="ECO:0000313" key="12">
    <source>
        <dbReference type="EMBL" id="MDX7722820.1"/>
    </source>
</evidence>
<evidence type="ECO:0000313" key="13">
    <source>
        <dbReference type="EMBL" id="WFF97713.1"/>
    </source>
</evidence>
<evidence type="ECO:0000313" key="16">
    <source>
        <dbReference type="Proteomes" id="UP001161704"/>
    </source>
</evidence>
<dbReference type="Proteomes" id="UP001277183">
    <property type="component" value="Unassembled WGS sequence"/>
</dbReference>
<reference evidence="11" key="4">
    <citation type="submission" date="2022-09" db="EMBL/GenBank/DDBJ databases">
        <title>Intensive care unit water sources are persistently colonized with multi-drug resistant bacteria and are the site of extensive horizontal gene transfer of antibiotic resistance genes.</title>
        <authorList>
            <person name="Diorio-Toth L."/>
        </authorList>
    </citation>
    <scope>NUCLEOTIDE SEQUENCE</scope>
    <source>
        <strain evidence="11">GD03710</strain>
    </source>
</reference>
<dbReference type="Pfam" id="PF00392">
    <property type="entry name" value="GntR"/>
    <property type="match status" value="1"/>
</dbReference>
<evidence type="ECO:0000313" key="7">
    <source>
        <dbReference type="EMBL" id="BBQ28689.1"/>
    </source>
</evidence>
<dbReference type="GO" id="GO:0003677">
    <property type="term" value="F:DNA binding"/>
    <property type="evidence" value="ECO:0007669"/>
    <property type="project" value="UniProtKB-UniRule"/>
</dbReference>
<dbReference type="EMBL" id="CP120942">
    <property type="protein sequence ID" value="WFF97713.1"/>
    <property type="molecule type" value="Genomic_DNA"/>
</dbReference>
<dbReference type="Proteomes" id="UP000737420">
    <property type="component" value="Unassembled WGS sequence"/>
</dbReference>
<dbReference type="Gene3D" id="1.10.10.10">
    <property type="entry name" value="Winged helix-like DNA-binding domain superfamily/Winged helix DNA-binding domain"/>
    <property type="match status" value="1"/>
</dbReference>
<dbReference type="EMBL" id="JAWZVU010000176">
    <property type="protein sequence ID" value="MDX7722820.1"/>
    <property type="molecule type" value="Genomic_DNA"/>
</dbReference>
<dbReference type="GeneID" id="48824210"/>
<dbReference type="Proteomes" id="UP000266778">
    <property type="component" value="Chromosome"/>
</dbReference>
<proteinExistence type="predicted"/>
<evidence type="ECO:0000313" key="14">
    <source>
        <dbReference type="Proteomes" id="UP000515756"/>
    </source>
</evidence>
<evidence type="ECO:0000313" key="11">
    <source>
        <dbReference type="EMBL" id="MDH1506156.1"/>
    </source>
</evidence>
<evidence type="ECO:0000313" key="8">
    <source>
        <dbReference type="EMBL" id="GJA55669.1"/>
    </source>
</evidence>
<evidence type="ECO:0000256" key="2">
    <source>
        <dbReference type="ARBA" id="ARBA00023125"/>
    </source>
</evidence>
<dbReference type="SMART" id="SM00345">
    <property type="entry name" value="HTH_GNTR"/>
    <property type="match status" value="1"/>
</dbReference>
<dbReference type="EMBL" id="JAOCIZ010000055">
    <property type="protein sequence ID" value="MDH1506156.1"/>
    <property type="molecule type" value="Genomic_DNA"/>
</dbReference>
<evidence type="ECO:0000313" key="9">
    <source>
        <dbReference type="EMBL" id="GJA64135.1"/>
    </source>
</evidence>
<evidence type="ECO:0000256" key="1">
    <source>
        <dbReference type="ARBA" id="ARBA00023015"/>
    </source>
</evidence>
<dbReference type="InterPro" id="IPR036388">
    <property type="entry name" value="WH-like_DNA-bd_sf"/>
</dbReference>
<dbReference type="CDD" id="cd07377">
    <property type="entry name" value="WHTH_GntR"/>
    <property type="match status" value="1"/>
</dbReference>
<dbReference type="EMBL" id="BPNN01000041">
    <property type="protein sequence ID" value="GJA64135.1"/>
    <property type="molecule type" value="Genomic_DNA"/>
</dbReference>
<dbReference type="Pfam" id="PF07702">
    <property type="entry name" value="UTRA"/>
    <property type="match status" value="1"/>
</dbReference>
<dbReference type="EMBL" id="AP021927">
    <property type="protein sequence ID" value="BBQ28689.1"/>
    <property type="molecule type" value="Genomic_DNA"/>
</dbReference>
<dbReference type="InterPro" id="IPR028978">
    <property type="entry name" value="Chorismate_lyase_/UTRA_dom_sf"/>
</dbReference>
<reference evidence="12" key="6">
    <citation type="submission" date="2023-11" db="EMBL/GenBank/DDBJ databases">
        <title>WGS of Aeromonas in Northern Israel.</title>
        <authorList>
            <person name="Hershko Y."/>
        </authorList>
    </citation>
    <scope>NUCLEOTIDE SEQUENCE</scope>
    <source>
        <strain evidence="12">77416</strain>
    </source>
</reference>
<gene>
    <name evidence="11" type="primary">hutC</name>
    <name evidence="6" type="ORF">C1C91_06785</name>
    <name evidence="8" type="ORF">KAM348_30920</name>
    <name evidence="9" type="ORF">KAM351_27460</name>
    <name evidence="10" type="ORF">KAM382_30670</name>
    <name evidence="11" type="ORF">N5I20_13910</name>
    <name evidence="13" type="ORF">P5S46_19115</name>
    <name evidence="12" type="ORF">SJS77_20640</name>
    <name evidence="7" type="ORF">WP2W18E01_02710</name>
</gene>
<dbReference type="SMART" id="SM00866">
    <property type="entry name" value="UTRA"/>
    <property type="match status" value="1"/>
</dbReference>
<dbReference type="PROSITE" id="PS50949">
    <property type="entry name" value="HTH_GNTR"/>
    <property type="match status" value="1"/>
</dbReference>
<dbReference type="RefSeq" id="WP_041212197.1">
    <property type="nucleotide sequence ID" value="NZ_AP021927.1"/>
</dbReference>
<reference evidence="6" key="1">
    <citation type="journal article" date="2019" name="J Environ">
        <title>Genetic characterization and potential molecular dissemination mechanism of tet (31) gene in Aeromonas caviae from an oxytetracycline wastewater treatment system.</title>
        <authorList>
            <person name="Shi Y."/>
            <person name="Tian Z."/>
            <person name="Leclercq S.O."/>
            <person name="Zhang H."/>
            <person name="Yang M."/>
            <person name="Zhang Y."/>
        </authorList>
    </citation>
    <scope>NUCLEOTIDE SEQUENCE</scope>
    <source>
        <strain evidence="6">T25-39</strain>
    </source>
</reference>
<keyword evidence="1" id="KW-0805">Transcription regulation</keyword>
<dbReference type="NCBIfam" id="TIGR02018">
    <property type="entry name" value="his_ut_repres"/>
    <property type="match status" value="1"/>
</dbReference>
<keyword evidence="3" id="KW-0804">Transcription</keyword>
<dbReference type="EMBL" id="BPNL01000039">
    <property type="protein sequence ID" value="GJA55669.1"/>
    <property type="molecule type" value="Genomic_DNA"/>
</dbReference>
<dbReference type="FunFam" id="1.10.10.10:FF:000079">
    <property type="entry name" value="GntR family transcriptional regulator"/>
    <property type="match status" value="1"/>
</dbReference>
<feature type="domain" description="HTH gntR-type" evidence="5">
    <location>
        <begin position="3"/>
        <end position="71"/>
    </location>
</feature>
<dbReference type="GO" id="GO:0006547">
    <property type="term" value="P:L-histidine metabolic process"/>
    <property type="evidence" value="ECO:0007669"/>
    <property type="project" value="UniProtKB-UniRule"/>
</dbReference>